<feature type="domain" description="Bifunctional inhibitor/plant lipid transfer protein/seed storage helical" evidence="2">
    <location>
        <begin position="12"/>
        <end position="106"/>
    </location>
</feature>
<dbReference type="PANTHER" id="PTHR33286">
    <property type="entry name" value="BIFUNCTIONAL INHIBITOR/LIPID-TRANSFER PROTEIN/SEED STORAGE 2S ALBUMIN SUPERFAMILY PROTEIN"/>
    <property type="match status" value="1"/>
</dbReference>
<dbReference type="InterPro" id="IPR044741">
    <property type="entry name" value="NsLTP-like"/>
</dbReference>
<sequence>MAVSKVGTLLVVIIALAGISLPSNCVVAAKECRVKLDALISQCAKFIQIPGPPVEPSELCCEVIQDADMPCLCTMITKEIEKFLSVKKIAYIANSCKRPFKSGAKCGSKQVISDFLISLDH</sequence>
<dbReference type="SUPFAM" id="SSF47699">
    <property type="entry name" value="Bifunctional inhibitor/lipid-transfer protein/seed storage 2S albumin"/>
    <property type="match status" value="1"/>
</dbReference>
<organism evidence="3 4">
    <name type="scientific">Cinnamomum micranthum f. kanehirae</name>
    <dbReference type="NCBI Taxonomy" id="337451"/>
    <lineage>
        <taxon>Eukaryota</taxon>
        <taxon>Viridiplantae</taxon>
        <taxon>Streptophyta</taxon>
        <taxon>Embryophyta</taxon>
        <taxon>Tracheophyta</taxon>
        <taxon>Spermatophyta</taxon>
        <taxon>Magnoliopsida</taxon>
        <taxon>Magnoliidae</taxon>
        <taxon>Laurales</taxon>
        <taxon>Lauraceae</taxon>
        <taxon>Cinnamomum</taxon>
    </lineage>
</organism>
<reference evidence="3 4" key="1">
    <citation type="journal article" date="2019" name="Nat. Plants">
        <title>Stout camphor tree genome fills gaps in understanding of flowering plant genome evolution.</title>
        <authorList>
            <person name="Chaw S.M."/>
            <person name="Liu Y.C."/>
            <person name="Wu Y.W."/>
            <person name="Wang H.Y."/>
            <person name="Lin C.I."/>
            <person name="Wu C.S."/>
            <person name="Ke H.M."/>
            <person name="Chang L.Y."/>
            <person name="Hsu C.Y."/>
            <person name="Yang H.T."/>
            <person name="Sudianto E."/>
            <person name="Hsu M.H."/>
            <person name="Wu K.P."/>
            <person name="Wang L.N."/>
            <person name="Leebens-Mack J.H."/>
            <person name="Tsai I.J."/>
        </authorList>
    </citation>
    <scope>NUCLEOTIDE SEQUENCE [LARGE SCALE GENOMIC DNA]</scope>
    <source>
        <strain evidence="4">cv. Chaw 1501</strain>
        <tissue evidence="3">Young leaves</tissue>
    </source>
</reference>
<keyword evidence="4" id="KW-1185">Reference proteome</keyword>
<dbReference type="AlphaFoldDB" id="A0A3S3NUU1"/>
<dbReference type="Pfam" id="PF14368">
    <property type="entry name" value="LTP_2"/>
    <property type="match status" value="1"/>
</dbReference>
<keyword evidence="1" id="KW-0732">Signal</keyword>
<feature type="signal peptide" evidence="1">
    <location>
        <begin position="1"/>
        <end position="28"/>
    </location>
</feature>
<dbReference type="PANTHER" id="PTHR33286:SF54">
    <property type="entry name" value="BIFUNCTIONAL INHIBITOR_LIPID-TRANSFER PROTEIN_SEED STORAGE 2S ALBUMIN SUPERFAMILY PROTEIN"/>
    <property type="match status" value="1"/>
</dbReference>
<proteinExistence type="predicted"/>
<dbReference type="Gene3D" id="1.10.110.10">
    <property type="entry name" value="Plant lipid-transfer and hydrophobic proteins"/>
    <property type="match status" value="1"/>
</dbReference>
<gene>
    <name evidence="3" type="ORF">CKAN_01589900</name>
</gene>
<name>A0A3S3NUU1_9MAGN</name>
<dbReference type="Proteomes" id="UP000283530">
    <property type="component" value="Unassembled WGS sequence"/>
</dbReference>
<accession>A0A3S3NUU1</accession>
<evidence type="ECO:0000313" key="3">
    <source>
        <dbReference type="EMBL" id="RWR86974.1"/>
    </source>
</evidence>
<evidence type="ECO:0000259" key="2">
    <source>
        <dbReference type="Pfam" id="PF14368"/>
    </source>
</evidence>
<feature type="chain" id="PRO_5018693020" evidence="1">
    <location>
        <begin position="29"/>
        <end position="121"/>
    </location>
</feature>
<protein>
    <submittedName>
        <fullName evidence="3">Protease inhibitor/seed storage/lipid transfer family protein</fullName>
    </submittedName>
</protein>
<dbReference type="EMBL" id="QPKB01000006">
    <property type="protein sequence ID" value="RWR86974.1"/>
    <property type="molecule type" value="Genomic_DNA"/>
</dbReference>
<evidence type="ECO:0000313" key="4">
    <source>
        <dbReference type="Proteomes" id="UP000283530"/>
    </source>
</evidence>
<dbReference type="STRING" id="337451.A0A3S3NUU1"/>
<dbReference type="InterPro" id="IPR036312">
    <property type="entry name" value="Bifun_inhib/LTP/seed_sf"/>
</dbReference>
<dbReference type="OrthoDB" id="653734at2759"/>
<evidence type="ECO:0000256" key="1">
    <source>
        <dbReference type="SAM" id="SignalP"/>
    </source>
</evidence>
<comment type="caution">
    <text evidence="3">The sequence shown here is derived from an EMBL/GenBank/DDBJ whole genome shotgun (WGS) entry which is preliminary data.</text>
</comment>
<dbReference type="InterPro" id="IPR016140">
    <property type="entry name" value="Bifunc_inhib/LTP/seed_store"/>
</dbReference>
<dbReference type="CDD" id="cd04660">
    <property type="entry name" value="nsLTP_like"/>
    <property type="match status" value="1"/>
</dbReference>